<reference evidence="9 10" key="1">
    <citation type="submission" date="2016-12" db="EMBL/GenBank/DDBJ databases">
        <authorList>
            <person name="Song W.-J."/>
            <person name="Kurnit D.M."/>
        </authorList>
    </citation>
    <scope>NUCLEOTIDE SEQUENCE [LARGE SCALE GENOMIC DNA]</scope>
    <source>
        <strain evidence="9 10">DSM 12503</strain>
    </source>
</reference>
<evidence type="ECO:0000256" key="5">
    <source>
        <dbReference type="ARBA" id="ARBA00022989"/>
    </source>
</evidence>
<dbReference type="SUPFAM" id="SSF161098">
    <property type="entry name" value="MetI-like"/>
    <property type="match status" value="1"/>
</dbReference>
<evidence type="ECO:0000256" key="3">
    <source>
        <dbReference type="ARBA" id="ARBA00022475"/>
    </source>
</evidence>
<organism evidence="9 10">
    <name type="scientific">Anaerocolumna xylanovorans DSM 12503</name>
    <dbReference type="NCBI Taxonomy" id="1121345"/>
    <lineage>
        <taxon>Bacteria</taxon>
        <taxon>Bacillati</taxon>
        <taxon>Bacillota</taxon>
        <taxon>Clostridia</taxon>
        <taxon>Lachnospirales</taxon>
        <taxon>Lachnospiraceae</taxon>
        <taxon>Anaerocolumna</taxon>
    </lineage>
</organism>
<evidence type="ECO:0000259" key="8">
    <source>
        <dbReference type="PROSITE" id="PS50928"/>
    </source>
</evidence>
<dbReference type="GO" id="GO:0005886">
    <property type="term" value="C:plasma membrane"/>
    <property type="evidence" value="ECO:0007669"/>
    <property type="project" value="UniProtKB-SubCell"/>
</dbReference>
<keyword evidence="6 7" id="KW-0472">Membrane</keyword>
<feature type="transmembrane region" description="Helical" evidence="7">
    <location>
        <begin position="159"/>
        <end position="182"/>
    </location>
</feature>
<dbReference type="InterPro" id="IPR035906">
    <property type="entry name" value="MetI-like_sf"/>
</dbReference>
<comment type="subcellular location">
    <subcellularLocation>
        <location evidence="1 7">Cell membrane</location>
        <topology evidence="1 7">Multi-pass membrane protein</topology>
    </subcellularLocation>
</comment>
<evidence type="ECO:0000313" key="9">
    <source>
        <dbReference type="EMBL" id="SHO52071.1"/>
    </source>
</evidence>
<dbReference type="AlphaFoldDB" id="A0A1M7YHL2"/>
<dbReference type="InterPro" id="IPR051393">
    <property type="entry name" value="ABC_transporter_permease"/>
</dbReference>
<proteinExistence type="inferred from homology"/>
<dbReference type="InterPro" id="IPR000515">
    <property type="entry name" value="MetI-like"/>
</dbReference>
<feature type="transmembrane region" description="Helical" evidence="7">
    <location>
        <begin position="73"/>
        <end position="94"/>
    </location>
</feature>
<dbReference type="PROSITE" id="PS50928">
    <property type="entry name" value="ABC_TM1"/>
    <property type="match status" value="1"/>
</dbReference>
<dbReference type="PANTHER" id="PTHR30193">
    <property type="entry name" value="ABC TRANSPORTER PERMEASE PROTEIN"/>
    <property type="match status" value="1"/>
</dbReference>
<evidence type="ECO:0000256" key="2">
    <source>
        <dbReference type="ARBA" id="ARBA00022448"/>
    </source>
</evidence>
<keyword evidence="5 7" id="KW-1133">Transmembrane helix</keyword>
<keyword evidence="4 7" id="KW-0812">Transmembrane</keyword>
<evidence type="ECO:0000256" key="7">
    <source>
        <dbReference type="RuleBase" id="RU363032"/>
    </source>
</evidence>
<gene>
    <name evidence="9" type="ORF">SAMN02745217_03491</name>
</gene>
<dbReference type="PANTHER" id="PTHR30193:SF37">
    <property type="entry name" value="INNER MEMBRANE ABC TRANSPORTER PERMEASE PROTEIN YCJO"/>
    <property type="match status" value="1"/>
</dbReference>
<dbReference type="CDD" id="cd06261">
    <property type="entry name" value="TM_PBP2"/>
    <property type="match status" value="1"/>
</dbReference>
<comment type="similarity">
    <text evidence="7">Belongs to the binding-protein-dependent transport system permease family.</text>
</comment>
<evidence type="ECO:0000256" key="4">
    <source>
        <dbReference type="ARBA" id="ARBA00022692"/>
    </source>
</evidence>
<dbReference type="EMBL" id="FRFD01000010">
    <property type="protein sequence ID" value="SHO52071.1"/>
    <property type="molecule type" value="Genomic_DNA"/>
</dbReference>
<sequence length="301" mass="34055">MKKSKTMIICFLLPDLIFFVFVFLYPICRTILMSFFKISGVTDAISKWTFVGMGNFTKLFETSLFMTSLWNIFRIWLIGGFIVMALALLFAVILTSGIRFKSFYRAAIYMPNVVSAVALATMWLQYVYNSRFGLFKTIFTALHLKGLAAIQWTDNAHKFWALLIAYCFGMVGYHMLIFASGIERISEEYFEAATLDGANKVKQFWYVTLPLIKGVFKTNITMWSVTSVGFFLWSQLFSTVTADTQTITPMVYMYTQVFGAGNSVTEHNAGMGAAVGVILSICVVIIFAVTNKLLKDDDLEF</sequence>
<dbReference type="Pfam" id="PF00528">
    <property type="entry name" value="BPD_transp_1"/>
    <property type="match status" value="1"/>
</dbReference>
<feature type="domain" description="ABC transmembrane type-1" evidence="8">
    <location>
        <begin position="69"/>
        <end position="290"/>
    </location>
</feature>
<feature type="transmembrane region" description="Helical" evidence="7">
    <location>
        <begin position="7"/>
        <end position="27"/>
    </location>
</feature>
<protein>
    <submittedName>
        <fullName evidence="9">Multiple sugar transport system permease protein</fullName>
    </submittedName>
</protein>
<dbReference type="GO" id="GO:0055085">
    <property type="term" value="P:transmembrane transport"/>
    <property type="evidence" value="ECO:0007669"/>
    <property type="project" value="InterPro"/>
</dbReference>
<dbReference type="Proteomes" id="UP000184612">
    <property type="component" value="Unassembled WGS sequence"/>
</dbReference>
<feature type="transmembrane region" description="Helical" evidence="7">
    <location>
        <begin position="106"/>
        <end position="126"/>
    </location>
</feature>
<keyword evidence="9" id="KW-0762">Sugar transport</keyword>
<keyword evidence="10" id="KW-1185">Reference proteome</keyword>
<evidence type="ECO:0000256" key="1">
    <source>
        <dbReference type="ARBA" id="ARBA00004651"/>
    </source>
</evidence>
<feature type="transmembrane region" description="Helical" evidence="7">
    <location>
        <begin position="269"/>
        <end position="289"/>
    </location>
</feature>
<keyword evidence="3" id="KW-1003">Cell membrane</keyword>
<dbReference type="RefSeq" id="WP_073590134.1">
    <property type="nucleotide sequence ID" value="NZ_FRFD01000010.1"/>
</dbReference>
<evidence type="ECO:0000313" key="10">
    <source>
        <dbReference type="Proteomes" id="UP000184612"/>
    </source>
</evidence>
<name>A0A1M7YHL2_9FIRM</name>
<dbReference type="OrthoDB" id="42781at2"/>
<dbReference type="STRING" id="1121345.SAMN02745217_03491"/>
<keyword evidence="2 7" id="KW-0813">Transport</keyword>
<accession>A0A1M7YHL2</accession>
<dbReference type="Gene3D" id="1.10.3720.10">
    <property type="entry name" value="MetI-like"/>
    <property type="match status" value="1"/>
</dbReference>
<evidence type="ECO:0000256" key="6">
    <source>
        <dbReference type="ARBA" id="ARBA00023136"/>
    </source>
</evidence>